<evidence type="ECO:0000256" key="1">
    <source>
        <dbReference type="SAM" id="MobiDB-lite"/>
    </source>
</evidence>
<evidence type="ECO:0000313" key="4">
    <source>
        <dbReference type="Proteomes" id="UP001328107"/>
    </source>
</evidence>
<evidence type="ECO:0000259" key="2">
    <source>
        <dbReference type="PROSITE" id="PS00028"/>
    </source>
</evidence>
<evidence type="ECO:0000313" key="3">
    <source>
        <dbReference type="EMBL" id="GMR61591.1"/>
    </source>
</evidence>
<sequence length="823" mass="93695">GSSPMRNGSTTWSDEDGLNALHQVKRRIRRPVSANLRAERLAESDSSDLITKSRETNYANPLTKEGIEVINQQLSQPIRRRTIDYRLIAPPSRGANIVPVKIDRTSVHNPKLIRRANEGARTIILPNRSISGQDTRRLFASAAGNQSVASSSSPVPQSTNGAYLIRKANHDSRSFNHSSTASTSSTVPSSVRRVPTQPHSSSLEKEVKLEDIDPDKASSSSPKFIAVDVSEIDAEEKEVKLELEDPIEAPDAQPLRYMADAVHGRKGNGTSDGPRLTWKNDVRPGRQKKIQEQLRQKTVAYWEETAQDTLKLCNEASKKTVAADDWQSHVDLEMIQAMAEFLSPALMRLDQIEQPEFSSVANDMSCQRVVENTSAKLMDSVVRQEAEKYRNEFVPIVKFARAFATFAVRFASLSQDQINPVELVQYSNVQAMAEDERAYDDFYESMEIPPMPSKESTPERSHMDIHLKRVEQEMRRFEEEEVEHKRSDQIATGAQKRKRLHAEVAGPGWSEERVEVHENDSSKLYRRKINPKYTRPPKPVPSVNQSTCPYCKEEFISENLRIEHVRRIHIDEWKAYAPFECIYKPHCDFRAVKADHMEEHMNTFHDEEWKNWIAVRRMDIGDETTGIACPFCDLKMYNVLMLHDHLQGKHRKALAAAYARNLPFFGCGSCMFSSFWAHEVYKHWKEKNYCTGRLVLRKLTHVLPIEQRPTVSGHDRLRGQIHSQQTYSIQDERPRTRVLVTQNDAVIRPAEKRPGVVIVRRPSIPQPLPPVVSTSQTDVIPPTPSDGLIKSEEYEDEQSASPLMFAAGPLIDEDQIKKEDDLD</sequence>
<keyword evidence="4" id="KW-1185">Reference proteome</keyword>
<feature type="region of interest" description="Disordered" evidence="1">
    <location>
        <begin position="480"/>
        <end position="499"/>
    </location>
</feature>
<feature type="compositionally biased region" description="Basic and acidic residues" evidence="1">
    <location>
        <begin position="814"/>
        <end position="823"/>
    </location>
</feature>
<name>A0AAN5IFT6_9BILA</name>
<feature type="domain" description="C2H2-type" evidence="2">
    <location>
        <begin position="548"/>
        <end position="569"/>
    </location>
</feature>
<proteinExistence type="predicted"/>
<feature type="compositionally biased region" description="Low complexity" evidence="1">
    <location>
        <begin position="175"/>
        <end position="194"/>
    </location>
</feature>
<dbReference type="EMBL" id="BTRK01000006">
    <property type="protein sequence ID" value="GMR61591.1"/>
    <property type="molecule type" value="Genomic_DNA"/>
</dbReference>
<dbReference type="InterPro" id="IPR013087">
    <property type="entry name" value="Znf_C2H2_type"/>
</dbReference>
<protein>
    <recommendedName>
        <fullName evidence="2">C2H2-type domain-containing protein</fullName>
    </recommendedName>
</protein>
<comment type="caution">
    <text evidence="3">The sequence shown here is derived from an EMBL/GenBank/DDBJ whole genome shotgun (WGS) entry which is preliminary data.</text>
</comment>
<feature type="region of interest" description="Disordered" evidence="1">
    <location>
        <begin position="172"/>
        <end position="221"/>
    </location>
</feature>
<dbReference type="PROSITE" id="PS00028">
    <property type="entry name" value="ZINC_FINGER_C2H2_1"/>
    <property type="match status" value="1"/>
</dbReference>
<feature type="compositionally biased region" description="Basic and acidic residues" evidence="1">
    <location>
        <begin position="202"/>
        <end position="216"/>
    </location>
</feature>
<gene>
    <name evidence="3" type="ORF">PMAYCL1PPCAC_31786</name>
</gene>
<dbReference type="AlphaFoldDB" id="A0AAN5IFT6"/>
<feature type="non-terminal residue" evidence="3">
    <location>
        <position position="1"/>
    </location>
</feature>
<dbReference type="SMART" id="SM00355">
    <property type="entry name" value="ZnF_C2H2"/>
    <property type="match status" value="3"/>
</dbReference>
<feature type="region of interest" description="Disordered" evidence="1">
    <location>
        <begin position="768"/>
        <end position="823"/>
    </location>
</feature>
<dbReference type="Proteomes" id="UP001328107">
    <property type="component" value="Unassembled WGS sequence"/>
</dbReference>
<dbReference type="Gene3D" id="3.30.160.60">
    <property type="entry name" value="Classic Zinc Finger"/>
    <property type="match status" value="1"/>
</dbReference>
<accession>A0AAN5IFT6</accession>
<organism evidence="3 4">
    <name type="scientific">Pristionchus mayeri</name>
    <dbReference type="NCBI Taxonomy" id="1317129"/>
    <lineage>
        <taxon>Eukaryota</taxon>
        <taxon>Metazoa</taxon>
        <taxon>Ecdysozoa</taxon>
        <taxon>Nematoda</taxon>
        <taxon>Chromadorea</taxon>
        <taxon>Rhabditida</taxon>
        <taxon>Rhabditina</taxon>
        <taxon>Diplogasteromorpha</taxon>
        <taxon>Diplogasteroidea</taxon>
        <taxon>Neodiplogasteridae</taxon>
        <taxon>Pristionchus</taxon>
    </lineage>
</organism>
<reference evidence="4" key="1">
    <citation type="submission" date="2022-10" db="EMBL/GenBank/DDBJ databases">
        <title>Genome assembly of Pristionchus species.</title>
        <authorList>
            <person name="Yoshida K."/>
            <person name="Sommer R.J."/>
        </authorList>
    </citation>
    <scope>NUCLEOTIDE SEQUENCE [LARGE SCALE GENOMIC DNA]</scope>
    <source>
        <strain evidence="4">RS5460</strain>
    </source>
</reference>